<proteinExistence type="predicted"/>
<name>A0ABV2D702_9HYPH</name>
<dbReference type="EMBL" id="JBEWSZ010000001">
    <property type="protein sequence ID" value="MET2825806.1"/>
    <property type="molecule type" value="Genomic_DNA"/>
</dbReference>
<reference evidence="1 2" key="1">
    <citation type="submission" date="2024-06" db="EMBL/GenBank/DDBJ databases">
        <authorList>
            <person name="Kim D.-U."/>
        </authorList>
    </citation>
    <scope>NUCLEOTIDE SEQUENCE [LARGE SCALE GENOMIC DNA]</scope>
    <source>
        <strain evidence="1 2">KACC15460</strain>
    </source>
</reference>
<accession>A0ABV2D702</accession>
<organism evidence="1 2">
    <name type="scientific">Mesorhizobium shangrilense</name>
    <dbReference type="NCBI Taxonomy" id="460060"/>
    <lineage>
        <taxon>Bacteria</taxon>
        <taxon>Pseudomonadati</taxon>
        <taxon>Pseudomonadota</taxon>
        <taxon>Alphaproteobacteria</taxon>
        <taxon>Hyphomicrobiales</taxon>
        <taxon>Phyllobacteriaceae</taxon>
        <taxon>Mesorhizobium</taxon>
    </lineage>
</organism>
<keyword evidence="2" id="KW-1185">Reference proteome</keyword>
<dbReference type="RefSeq" id="WP_354457886.1">
    <property type="nucleotide sequence ID" value="NZ_JBEWSZ010000001.1"/>
</dbReference>
<sequence length="299" mass="33004">MPHDKTQCWSWIPNQKPIFELGGLMYRFSMVVAALIATTSAYAADAVQPLAEESVVTPHISGYGQLYLGGLSYPNGGDRRSAGGGAARVNIPFAGRWNLQGDLAYDRIWNDNVRVDGVGGAVHGYYRDPDSFAAGAFAAYKSYGFGGLSGTSVNDYQVGPEAQVYFGNLTVYGQAYYGQFNFGSLRVDQWGARGVARYFVRKNIRLDAELSFIRTDVGVNLDTLGAAVQAMYRFDDTPWSLFGRYQFEETKIPSFKANDTQKFLIGLRASFGSKSLFDEDRNGATMDTYRPNEVLTFVD</sequence>
<evidence type="ECO:0000313" key="2">
    <source>
        <dbReference type="Proteomes" id="UP001548832"/>
    </source>
</evidence>
<evidence type="ECO:0000313" key="1">
    <source>
        <dbReference type="EMBL" id="MET2825806.1"/>
    </source>
</evidence>
<evidence type="ECO:0008006" key="3">
    <source>
        <dbReference type="Google" id="ProtNLM"/>
    </source>
</evidence>
<protein>
    <recommendedName>
        <fullName evidence="3">Outer membrane protein beta-barrel domain-containing protein</fullName>
    </recommendedName>
</protein>
<dbReference type="Proteomes" id="UP001548832">
    <property type="component" value="Unassembled WGS sequence"/>
</dbReference>
<comment type="caution">
    <text evidence="1">The sequence shown here is derived from an EMBL/GenBank/DDBJ whole genome shotgun (WGS) entry which is preliminary data.</text>
</comment>
<gene>
    <name evidence="1" type="ORF">ABVQ20_02325</name>
</gene>